<comment type="caution">
    <text evidence="2">The sequence shown here is derived from an EMBL/GenBank/DDBJ whole genome shotgun (WGS) entry which is preliminary data.</text>
</comment>
<keyword evidence="1" id="KW-0472">Membrane</keyword>
<organism evidence="2 3">
    <name type="scientific">Paratissierella segnis</name>
    <dbReference type="NCBI Taxonomy" id="2763679"/>
    <lineage>
        <taxon>Bacteria</taxon>
        <taxon>Bacillati</taxon>
        <taxon>Bacillota</taxon>
        <taxon>Tissierellia</taxon>
        <taxon>Tissierellales</taxon>
        <taxon>Tissierellaceae</taxon>
        <taxon>Paratissierella</taxon>
    </lineage>
</organism>
<keyword evidence="1" id="KW-1133">Transmembrane helix</keyword>
<gene>
    <name evidence="2" type="ORF">H8707_13950</name>
</gene>
<feature type="transmembrane region" description="Helical" evidence="1">
    <location>
        <begin position="25"/>
        <end position="49"/>
    </location>
</feature>
<keyword evidence="1" id="KW-0812">Transmembrane</keyword>
<protein>
    <submittedName>
        <fullName evidence="2">Uncharacterized protein</fullName>
    </submittedName>
</protein>
<feature type="transmembrane region" description="Helical" evidence="1">
    <location>
        <begin position="64"/>
        <end position="81"/>
    </location>
</feature>
<keyword evidence="3" id="KW-1185">Reference proteome</keyword>
<dbReference type="AlphaFoldDB" id="A0A926IM59"/>
<name>A0A926IM59_9FIRM</name>
<evidence type="ECO:0000313" key="2">
    <source>
        <dbReference type="EMBL" id="MBC8589318.1"/>
    </source>
</evidence>
<reference evidence="2" key="1">
    <citation type="submission" date="2020-08" db="EMBL/GenBank/DDBJ databases">
        <title>Genome public.</title>
        <authorList>
            <person name="Liu C."/>
            <person name="Sun Q."/>
        </authorList>
    </citation>
    <scope>NUCLEOTIDE SEQUENCE</scope>
    <source>
        <strain evidence="2">BX21</strain>
    </source>
</reference>
<proteinExistence type="predicted"/>
<dbReference type="Proteomes" id="UP000601171">
    <property type="component" value="Unassembled WGS sequence"/>
</dbReference>
<sequence>MMIDFTKLTREDMQKLKKINKATSFLDFMVKTVFVSTFIFAAVMVIFAWRKDWEQLAITVTERWFTVMVGELIVTGVIQIAKEVVQTIISKEDN</sequence>
<dbReference type="EMBL" id="JACRTG010000034">
    <property type="protein sequence ID" value="MBC8589318.1"/>
    <property type="molecule type" value="Genomic_DNA"/>
</dbReference>
<evidence type="ECO:0000256" key="1">
    <source>
        <dbReference type="SAM" id="Phobius"/>
    </source>
</evidence>
<accession>A0A926IM59</accession>
<evidence type="ECO:0000313" key="3">
    <source>
        <dbReference type="Proteomes" id="UP000601171"/>
    </source>
</evidence>